<keyword evidence="4" id="KW-1185">Reference proteome</keyword>
<evidence type="ECO:0000256" key="1">
    <source>
        <dbReference type="SAM" id="SignalP"/>
    </source>
</evidence>
<proteinExistence type="predicted"/>
<gene>
    <name evidence="3" type="ORF">ACFSW8_16180</name>
</gene>
<dbReference type="NCBIfam" id="TIGR02595">
    <property type="entry name" value="PEP_CTERM"/>
    <property type="match status" value="1"/>
</dbReference>
<dbReference type="InterPro" id="IPR013424">
    <property type="entry name" value="Ice-binding_C"/>
</dbReference>
<accession>A0ABW4ZEK6</accession>
<keyword evidence="1" id="KW-0732">Signal</keyword>
<feature type="domain" description="Ice-binding protein C-terminal" evidence="2">
    <location>
        <begin position="207"/>
        <end position="229"/>
    </location>
</feature>
<name>A0ABW4ZEK6_9BACT</name>
<evidence type="ECO:0000313" key="4">
    <source>
        <dbReference type="Proteomes" id="UP001597389"/>
    </source>
</evidence>
<dbReference type="EMBL" id="JBHUJB010000080">
    <property type="protein sequence ID" value="MFD2160443.1"/>
    <property type="molecule type" value="Genomic_DNA"/>
</dbReference>
<evidence type="ECO:0000313" key="3">
    <source>
        <dbReference type="EMBL" id="MFD2160443.1"/>
    </source>
</evidence>
<feature type="signal peptide" evidence="1">
    <location>
        <begin position="1"/>
        <end position="19"/>
    </location>
</feature>
<protein>
    <submittedName>
        <fullName evidence="3">PEP-CTERM sorting domain-containing protein</fullName>
    </submittedName>
</protein>
<evidence type="ECO:0000259" key="2">
    <source>
        <dbReference type="Pfam" id="PF07589"/>
    </source>
</evidence>
<dbReference type="Pfam" id="PF07589">
    <property type="entry name" value="PEP-CTERM"/>
    <property type="match status" value="1"/>
</dbReference>
<dbReference type="RefSeq" id="WP_377178774.1">
    <property type="nucleotide sequence ID" value="NZ_JBHUJB010000080.1"/>
</dbReference>
<reference evidence="4" key="1">
    <citation type="journal article" date="2019" name="Int. J. Syst. Evol. Microbiol.">
        <title>The Global Catalogue of Microorganisms (GCM) 10K type strain sequencing project: providing services to taxonomists for standard genome sequencing and annotation.</title>
        <authorList>
            <consortium name="The Broad Institute Genomics Platform"/>
            <consortium name="The Broad Institute Genome Sequencing Center for Infectious Disease"/>
            <person name="Wu L."/>
            <person name="Ma J."/>
        </authorList>
    </citation>
    <scope>NUCLEOTIDE SEQUENCE [LARGE SCALE GENOMIC DNA]</scope>
    <source>
        <strain evidence="4">CCUG 57942</strain>
    </source>
</reference>
<organism evidence="3 4">
    <name type="scientific">Rubritalea tangerina</name>
    <dbReference type="NCBI Taxonomy" id="430798"/>
    <lineage>
        <taxon>Bacteria</taxon>
        <taxon>Pseudomonadati</taxon>
        <taxon>Verrucomicrobiota</taxon>
        <taxon>Verrucomicrobiia</taxon>
        <taxon>Verrucomicrobiales</taxon>
        <taxon>Rubritaleaceae</taxon>
        <taxon>Rubritalea</taxon>
    </lineage>
</organism>
<dbReference type="Proteomes" id="UP001597389">
    <property type="component" value="Unassembled WGS sequence"/>
</dbReference>
<comment type="caution">
    <text evidence="3">The sequence shown here is derived from an EMBL/GenBank/DDBJ whole genome shotgun (WGS) entry which is preliminary data.</text>
</comment>
<sequence length="230" mass="23655">MKKTLTLLACIAPVIGAQGATLYTIGRTAEATENYSYLDLGFQLNNSVNETTVDDISASADGVAFTFSITLTSANSSENLNYSGNTSTASNEKISSGGSATFNGNGDGVIVTISNITSLDSNFKVNLDSFGGLALGNFQSNQGSRAADQADVNGVVYPTNSIAGPLAGPSFTLTTVTPPTSSHVDGPNQSSTSFSLTKFDVTFSAQAVPEPSTTALLGLGGLALIMRRRK</sequence>
<feature type="chain" id="PRO_5045064722" evidence="1">
    <location>
        <begin position="20"/>
        <end position="230"/>
    </location>
</feature>